<keyword evidence="2" id="KW-1133">Transmembrane helix</keyword>
<feature type="region of interest" description="Disordered" evidence="1">
    <location>
        <begin position="44"/>
        <end position="78"/>
    </location>
</feature>
<feature type="compositionally biased region" description="Low complexity" evidence="1">
    <location>
        <begin position="44"/>
        <end position="65"/>
    </location>
</feature>
<dbReference type="Proteomes" id="UP000285290">
    <property type="component" value="Unassembled WGS sequence"/>
</dbReference>
<proteinExistence type="predicted"/>
<evidence type="ECO:0000313" key="4">
    <source>
        <dbReference type="Proteomes" id="UP000285290"/>
    </source>
</evidence>
<dbReference type="AlphaFoldDB" id="A0A414IQ66"/>
<keyword evidence="2" id="KW-0812">Transmembrane</keyword>
<feature type="transmembrane region" description="Helical" evidence="2">
    <location>
        <begin position="14"/>
        <end position="33"/>
    </location>
</feature>
<comment type="caution">
    <text evidence="3">The sequence shown here is derived from an EMBL/GenBank/DDBJ whole genome shotgun (WGS) entry which is preliminary data.</text>
</comment>
<protein>
    <submittedName>
        <fullName evidence="3">Uncharacterized protein</fullName>
    </submittedName>
</protein>
<reference evidence="3 4" key="1">
    <citation type="submission" date="2018-08" db="EMBL/GenBank/DDBJ databases">
        <title>A genome reference for cultivated species of the human gut microbiota.</title>
        <authorList>
            <person name="Zou Y."/>
            <person name="Xue W."/>
            <person name="Luo G."/>
        </authorList>
    </citation>
    <scope>NUCLEOTIDE SEQUENCE [LARGE SCALE GENOMIC DNA]</scope>
    <source>
        <strain evidence="3 4">AM29-10</strain>
    </source>
</reference>
<dbReference type="EMBL" id="QSKC01000031">
    <property type="protein sequence ID" value="RHE30309.1"/>
    <property type="molecule type" value="Genomic_DNA"/>
</dbReference>
<evidence type="ECO:0000256" key="1">
    <source>
        <dbReference type="SAM" id="MobiDB-lite"/>
    </source>
</evidence>
<evidence type="ECO:0000256" key="2">
    <source>
        <dbReference type="SAM" id="Phobius"/>
    </source>
</evidence>
<gene>
    <name evidence="3" type="ORF">DW753_14545</name>
</gene>
<evidence type="ECO:0000313" key="3">
    <source>
        <dbReference type="EMBL" id="RHE30309.1"/>
    </source>
</evidence>
<accession>A0A414IQ66</accession>
<keyword evidence="2" id="KW-0472">Membrane</keyword>
<organism evidence="3 4">
    <name type="scientific">Agathobacter rectalis</name>
    <dbReference type="NCBI Taxonomy" id="39491"/>
    <lineage>
        <taxon>Bacteria</taxon>
        <taxon>Bacillati</taxon>
        <taxon>Bacillota</taxon>
        <taxon>Clostridia</taxon>
        <taxon>Lachnospirales</taxon>
        <taxon>Lachnospiraceae</taxon>
        <taxon>Agathobacter</taxon>
    </lineage>
</organism>
<name>A0A414IQ66_9FIRM</name>
<dbReference type="RefSeq" id="WP_117998470.1">
    <property type="nucleotide sequence ID" value="NZ_JADNBN010000018.1"/>
</dbReference>
<sequence length="195" mass="22733">MEEFLKWIIENKEMAILLLITVSISVPISMHFGKTVINRRVTNNRNTTNNNYNNNNNEYNNSNSYKPPRQGKSRSKTGSHNIEVKKILLYSTGINGKVYTKKFHKKMNHNFGIEITLKNNTNIQQNVKVGWCIYKNGVEILKGTFNKKVNANSTASNDFYVKQESFKKLKPGKYKSQFWVNDIRVQKVEFNIYNK</sequence>